<dbReference type="InterPro" id="IPR050469">
    <property type="entry name" value="Diguanylate_Cyclase"/>
</dbReference>
<comment type="catalytic activity">
    <reaction evidence="2">
        <text>2 GTP = 3',3'-c-di-GMP + 2 diphosphate</text>
        <dbReference type="Rhea" id="RHEA:24898"/>
        <dbReference type="ChEBI" id="CHEBI:33019"/>
        <dbReference type="ChEBI" id="CHEBI:37565"/>
        <dbReference type="ChEBI" id="CHEBI:58805"/>
        <dbReference type="EC" id="2.7.7.65"/>
    </reaction>
</comment>
<dbReference type="Gene3D" id="2.60.40.2380">
    <property type="match status" value="1"/>
</dbReference>
<evidence type="ECO:0000313" key="6">
    <source>
        <dbReference type="EMBL" id="MCM2679914.1"/>
    </source>
</evidence>
<dbReference type="InterPro" id="IPR011623">
    <property type="entry name" value="7TMR_DISM_rcpt_extracell_dom1"/>
</dbReference>
<keyword evidence="7" id="KW-1185">Reference proteome</keyword>
<dbReference type="InterPro" id="IPR011622">
    <property type="entry name" value="7TMR_DISM_rcpt_extracell_dom2"/>
</dbReference>
<feature type="domain" description="GGDEF" evidence="5">
    <location>
        <begin position="459"/>
        <end position="596"/>
    </location>
</feature>
<evidence type="ECO:0000256" key="1">
    <source>
        <dbReference type="ARBA" id="ARBA00012528"/>
    </source>
</evidence>
<feature type="transmembrane region" description="Helical" evidence="3">
    <location>
        <begin position="275"/>
        <end position="292"/>
    </location>
</feature>
<dbReference type="PANTHER" id="PTHR45138">
    <property type="entry name" value="REGULATORY COMPONENTS OF SENSORY TRANSDUCTION SYSTEM"/>
    <property type="match status" value="1"/>
</dbReference>
<evidence type="ECO:0000256" key="4">
    <source>
        <dbReference type="SAM" id="SignalP"/>
    </source>
</evidence>
<dbReference type="SUPFAM" id="SSF55073">
    <property type="entry name" value="Nucleotide cyclase"/>
    <property type="match status" value="1"/>
</dbReference>
<feature type="transmembrane region" description="Helical" evidence="3">
    <location>
        <begin position="206"/>
        <end position="230"/>
    </location>
</feature>
<feature type="transmembrane region" description="Helical" evidence="3">
    <location>
        <begin position="298"/>
        <end position="318"/>
    </location>
</feature>
<organism evidence="6 7">
    <name type="scientific">Echinimonas agarilytica</name>
    <dbReference type="NCBI Taxonomy" id="1215918"/>
    <lineage>
        <taxon>Bacteria</taxon>
        <taxon>Pseudomonadati</taxon>
        <taxon>Pseudomonadota</taxon>
        <taxon>Gammaproteobacteria</taxon>
        <taxon>Alteromonadales</taxon>
        <taxon>Echinimonadaceae</taxon>
        <taxon>Echinimonas</taxon>
    </lineage>
</organism>
<evidence type="ECO:0000313" key="7">
    <source>
        <dbReference type="Proteomes" id="UP001165393"/>
    </source>
</evidence>
<keyword evidence="3" id="KW-0472">Membrane</keyword>
<feature type="transmembrane region" description="Helical" evidence="3">
    <location>
        <begin position="359"/>
        <end position="379"/>
    </location>
</feature>
<dbReference type="Gene3D" id="3.30.70.270">
    <property type="match status" value="1"/>
</dbReference>
<dbReference type="EC" id="2.7.7.65" evidence="1"/>
<proteinExistence type="predicted"/>
<dbReference type="InterPro" id="IPR043128">
    <property type="entry name" value="Rev_trsase/Diguanyl_cyclase"/>
</dbReference>
<feature type="chain" id="PRO_5041347965" description="diguanylate cyclase" evidence="4">
    <location>
        <begin position="23"/>
        <end position="612"/>
    </location>
</feature>
<dbReference type="PROSITE" id="PS50887">
    <property type="entry name" value="GGDEF"/>
    <property type="match status" value="1"/>
</dbReference>
<dbReference type="Pfam" id="PF07695">
    <property type="entry name" value="7TMR-DISM_7TM"/>
    <property type="match status" value="1"/>
</dbReference>
<reference evidence="6 7" key="1">
    <citation type="journal article" date="2013" name="Antonie Van Leeuwenhoek">
        <title>Echinimonas agarilytica gen. nov., sp. nov., a new gammaproteobacterium isolated from the sea urchin Strongylocentrotus intermedius.</title>
        <authorList>
            <person name="Nedashkovskaya O.I."/>
            <person name="Stenkova A.M."/>
            <person name="Zhukova N.V."/>
            <person name="Van Trappen S."/>
            <person name="Lee J.S."/>
            <person name="Kim S.B."/>
        </authorList>
    </citation>
    <scope>NUCLEOTIDE SEQUENCE [LARGE SCALE GENOMIC DNA]</scope>
    <source>
        <strain evidence="6 7">KMM 6351</strain>
    </source>
</reference>
<dbReference type="Proteomes" id="UP001165393">
    <property type="component" value="Unassembled WGS sequence"/>
</dbReference>
<feature type="signal peptide" evidence="4">
    <location>
        <begin position="1"/>
        <end position="22"/>
    </location>
</feature>
<keyword evidence="4" id="KW-0732">Signal</keyword>
<dbReference type="EMBL" id="JAMQGP010000003">
    <property type="protein sequence ID" value="MCM2679914.1"/>
    <property type="molecule type" value="Genomic_DNA"/>
</dbReference>
<feature type="transmembrane region" description="Helical" evidence="3">
    <location>
        <begin position="179"/>
        <end position="199"/>
    </location>
</feature>
<evidence type="ECO:0000259" key="5">
    <source>
        <dbReference type="PROSITE" id="PS50887"/>
    </source>
</evidence>
<dbReference type="PANTHER" id="PTHR45138:SF9">
    <property type="entry name" value="DIGUANYLATE CYCLASE DGCM-RELATED"/>
    <property type="match status" value="1"/>
</dbReference>
<evidence type="ECO:0000256" key="3">
    <source>
        <dbReference type="SAM" id="Phobius"/>
    </source>
</evidence>
<feature type="transmembrane region" description="Helical" evidence="3">
    <location>
        <begin position="330"/>
        <end position="347"/>
    </location>
</feature>
<comment type="caution">
    <text evidence="6">The sequence shown here is derived from an EMBL/GenBank/DDBJ whole genome shotgun (WGS) entry which is preliminary data.</text>
</comment>
<dbReference type="Pfam" id="PF07696">
    <property type="entry name" value="7TMR-DISMED2"/>
    <property type="match status" value="1"/>
</dbReference>
<protein>
    <recommendedName>
        <fullName evidence="1">diguanylate cyclase</fullName>
        <ecNumber evidence="1">2.7.7.65</ecNumber>
    </recommendedName>
</protein>
<keyword evidence="3" id="KW-0812">Transmembrane</keyword>
<dbReference type="NCBIfam" id="TIGR00254">
    <property type="entry name" value="GGDEF"/>
    <property type="match status" value="1"/>
</dbReference>
<dbReference type="GO" id="GO:0052621">
    <property type="term" value="F:diguanylate cyclase activity"/>
    <property type="evidence" value="ECO:0007669"/>
    <property type="project" value="UniProtKB-EC"/>
</dbReference>
<sequence>MDAYRTLLLILASIFLTANCWANSSDELEQSYSHYRDSDHAYDLHTISSAANYIWSPLDTRIPNYSFSDAAHWIKIELRNTTGAPYQGFISVKTPHQDYLSALLVREDGTRTQIKTGDRTPFKSRIQDHRHFHFELALNDNETTTFYLQAKTHDGLFEALPIEILPEEQWHRSTRMDSFVFGLYFGAAFILLLYNLILFTVTREKLFFLYSVYLTAFIAWNITFTGFAFQYLWPNAPHWNNIFLPISIILSFASLSLLSSYFLDIKNSSPMLFKALVVMNSLQIFPLLLAILDSYATAFAFIVPVSTVTSVIIMTVATKQALKGLRSAQIFLAAWAVLVISIFVYLAQIMDIIPATSIAAQALNVGSIIEFLILAIALADRFNRGQQHYLEEQTELAQSHSRRSKKLMEIVNERTEQLDMANAQIANMAATDPLTGLYNRRYFAKQIEIILTDTIHQGDFFCILLLDLDYFKAFNDRYGHAAGDRALIHFSRVFKKHFEGTTDQVFRVGGEEFAVLFSDKDVNSIQSKIGSLRFAMSEVEIQLPEEQTGRVGFSGGAAIVPSNSSKPGSSLVFRLADESLYEAKALGRSETVIRLMNKRDANKSTKLQETVL</sequence>
<evidence type="ECO:0000256" key="2">
    <source>
        <dbReference type="ARBA" id="ARBA00034247"/>
    </source>
</evidence>
<dbReference type="InterPro" id="IPR029787">
    <property type="entry name" value="Nucleotide_cyclase"/>
</dbReference>
<feature type="transmembrane region" description="Helical" evidence="3">
    <location>
        <begin position="242"/>
        <end position="263"/>
    </location>
</feature>
<dbReference type="SMART" id="SM00267">
    <property type="entry name" value="GGDEF"/>
    <property type="match status" value="1"/>
</dbReference>
<dbReference type="RefSeq" id="WP_251261324.1">
    <property type="nucleotide sequence ID" value="NZ_JAMQGP010000003.1"/>
</dbReference>
<accession>A0AA42B7P9</accession>
<keyword evidence="3" id="KW-1133">Transmembrane helix</keyword>
<dbReference type="InterPro" id="IPR000160">
    <property type="entry name" value="GGDEF_dom"/>
</dbReference>
<dbReference type="AlphaFoldDB" id="A0AA42B7P9"/>
<name>A0AA42B7P9_9GAMM</name>
<gene>
    <name evidence="6" type="ORF">NAF29_09575</name>
</gene>
<dbReference type="CDD" id="cd01949">
    <property type="entry name" value="GGDEF"/>
    <property type="match status" value="1"/>
</dbReference>
<dbReference type="Pfam" id="PF00990">
    <property type="entry name" value="GGDEF"/>
    <property type="match status" value="1"/>
</dbReference>